<name>A0A0V8HGQ7_9BACI</name>
<proteinExistence type="predicted"/>
<dbReference type="Pfam" id="PF11181">
    <property type="entry name" value="YflT"/>
    <property type="match status" value="1"/>
</dbReference>
<evidence type="ECO:0000313" key="2">
    <source>
        <dbReference type="EMBL" id="SCC19524.1"/>
    </source>
</evidence>
<dbReference type="OrthoDB" id="2353304at2"/>
<gene>
    <name evidence="2" type="ORF">GA0061094_3063</name>
</gene>
<dbReference type="AlphaFoldDB" id="A0A0V8HGQ7"/>
<dbReference type="RefSeq" id="WP_032085495.1">
    <property type="nucleotide sequence ID" value="NZ_FMAU01000003.1"/>
</dbReference>
<evidence type="ECO:0000313" key="3">
    <source>
        <dbReference type="Proteomes" id="UP000181997"/>
    </source>
</evidence>
<dbReference type="Proteomes" id="UP000181997">
    <property type="component" value="Unassembled WGS sequence"/>
</dbReference>
<organism evidence="2 3">
    <name type="scientific">[Bacillus] enclensis</name>
    <dbReference type="NCBI Taxonomy" id="1402860"/>
    <lineage>
        <taxon>Bacteria</taxon>
        <taxon>Bacillati</taxon>
        <taxon>Bacillota</taxon>
        <taxon>Bacilli</taxon>
        <taxon>Bacillales</taxon>
        <taxon>Bacillaceae</taxon>
        <taxon>Rossellomorea</taxon>
    </lineage>
</organism>
<dbReference type="EMBL" id="FMAU01000003">
    <property type="protein sequence ID" value="SCC19524.1"/>
    <property type="molecule type" value="Genomic_DNA"/>
</dbReference>
<evidence type="ECO:0000259" key="1">
    <source>
        <dbReference type="Pfam" id="PF11181"/>
    </source>
</evidence>
<sequence>MKPTVKEFYNDKELISEVEKLSSQGISKKNLYVLSHDDDRTERVADNANANEIGARETGIGTAVGNMILSKGDELRNQLQEMGFSKEEADQYEEKLDEGKILLLVQD</sequence>
<feature type="domain" description="General stress protein 17M-like" evidence="1">
    <location>
        <begin position="3"/>
        <end position="99"/>
    </location>
</feature>
<dbReference type="InterPro" id="IPR025889">
    <property type="entry name" value="GSP17M-like_dom"/>
</dbReference>
<keyword evidence="3" id="KW-1185">Reference proteome</keyword>
<protein>
    <submittedName>
        <fullName evidence="2">Heat induced stress protein YflT</fullName>
    </submittedName>
</protein>
<reference evidence="3" key="1">
    <citation type="submission" date="2016-08" db="EMBL/GenBank/DDBJ databases">
        <authorList>
            <person name="Varghese N."/>
            <person name="Submissions Spin"/>
        </authorList>
    </citation>
    <scope>NUCLEOTIDE SEQUENCE [LARGE SCALE GENOMIC DNA]</scope>
    <source>
        <strain evidence="3">SGD-1123</strain>
    </source>
</reference>
<accession>A0A0V8HGQ7</accession>